<dbReference type="CDD" id="cd09857">
    <property type="entry name" value="PIN_EXO1"/>
    <property type="match status" value="1"/>
</dbReference>
<evidence type="ECO:0000256" key="8">
    <source>
        <dbReference type="ARBA" id="ARBA00022769"/>
    </source>
</evidence>
<comment type="similarity">
    <text evidence="2 16">Belongs to the XPG/RAD2 endonuclease family. EXO1 subfamily.</text>
</comment>
<evidence type="ECO:0000313" key="18">
    <source>
        <dbReference type="EMBL" id="CAB4022697.1"/>
    </source>
</evidence>
<dbReference type="SMART" id="SM00484">
    <property type="entry name" value="XPGI"/>
    <property type="match status" value="1"/>
</dbReference>
<comment type="function">
    <text evidence="16">5'-&gt;3' double-stranded DNA exonuclease which may also possess a cryptic 3'-&gt;5' double-stranded DNA exonuclease activity. Functions in DNA mismatch repair.</text>
</comment>
<comment type="caution">
    <text evidence="18">The sequence shown here is derived from an EMBL/GenBank/DDBJ whole genome shotgun (WGS) entry which is preliminary data.</text>
</comment>
<keyword evidence="10 16" id="KW-0269">Exonuclease</keyword>
<dbReference type="GO" id="GO:0046872">
    <property type="term" value="F:metal ion binding"/>
    <property type="evidence" value="ECO:0007669"/>
    <property type="project" value="UniProtKB-UniRule"/>
</dbReference>
<evidence type="ECO:0000256" key="10">
    <source>
        <dbReference type="ARBA" id="ARBA00022839"/>
    </source>
</evidence>
<dbReference type="GO" id="GO:0006298">
    <property type="term" value="P:mismatch repair"/>
    <property type="evidence" value="ECO:0007669"/>
    <property type="project" value="TreeGrafter"/>
</dbReference>
<keyword evidence="15 16" id="KW-0539">Nucleus</keyword>
<dbReference type="GO" id="GO:0006310">
    <property type="term" value="P:DNA recombination"/>
    <property type="evidence" value="ECO:0007669"/>
    <property type="project" value="TreeGrafter"/>
</dbReference>
<comment type="subcellular location">
    <subcellularLocation>
        <location evidence="1 16">Nucleus</location>
    </subcellularLocation>
</comment>
<keyword evidence="13 16" id="KW-0238">DNA-binding</keyword>
<evidence type="ECO:0000256" key="13">
    <source>
        <dbReference type="ARBA" id="ARBA00023125"/>
    </source>
</evidence>
<keyword evidence="8 16" id="KW-0228">DNA excision</keyword>
<evidence type="ECO:0000256" key="4">
    <source>
        <dbReference type="ARBA" id="ARBA00022722"/>
    </source>
</evidence>
<keyword evidence="6" id="KW-0255">Endonuclease</keyword>
<dbReference type="InterPro" id="IPR036279">
    <property type="entry name" value="5-3_exonuclease_C_sf"/>
</dbReference>
<dbReference type="EC" id="3.1.-.-" evidence="16"/>
<dbReference type="AlphaFoldDB" id="A0A6S7IXK4"/>
<dbReference type="InterPro" id="IPR029060">
    <property type="entry name" value="PIN-like_dom_sf"/>
</dbReference>
<dbReference type="InterPro" id="IPR006084">
    <property type="entry name" value="XPG/Rad2"/>
</dbReference>
<dbReference type="PROSITE" id="PS00841">
    <property type="entry name" value="XPG_1"/>
    <property type="match status" value="1"/>
</dbReference>
<dbReference type="PANTHER" id="PTHR11081">
    <property type="entry name" value="FLAP ENDONUCLEASE FAMILY MEMBER"/>
    <property type="match status" value="1"/>
</dbReference>
<sequence>MGIQGLLPLLKSIQQPICISELAGSTIGVDVYCWLHKGAYGCALALAEGNDSDLYINYVMRRVNMMLYYKVKPILVFDGGYLPSKSEKEAERRQRRKENKSQGLEHLKNGNRTQAFECFQKSIDITPEMALNVMKACREKGIDCIVAPYEADAQLAYLMKTGITQCIISEDSDLLVYGCGKVIFKMDANGSGLMIDIKQLPKLKGLRMDGFTQQKFREMCILSGCDYLQSVKGMGLMTAHKMLRTHSTVKKLIGTLRLNTKMNVPKDYETRFEKAEQTFLYQIVFDPNTNKLVPLNPLPDDIDPAYLHFAGHSLKWKQEDALDLAIGNLNPLTGIRIGNFQLTKALSCDEHEEDTSSEKEKTSSMKASICPQVKKSQSALFSNKTYDAEKNLNGTFRETKSSEKANSQFVTPVRNKRTRTKSDEHQQESSKLARLYSTSMDEVTVDIKFEPTEPTSESATQFRTSVQPQLKIRRSNPFRSPVIKKPQTQSEQVVSRYFGLAGMEIIKNEPLVGFTNNTAKTTVEDSFTEQQENAETEVTDSQGSISSRDVSLNSNEQEDAEFQESGYLSSSQTTENSPTDNCIDPELPTNPPPPQTNSPPLSTTDFPPLPKFLTTPTRRKKNTKQKPMRKKSISSQMSLDKFAFKKTRAMTEDSKTEAITTSPKRTVLADRSPPNCELDGKYIESQEDETGDENKKENYRNLLKYDQREVEDTSYLTQEESKINAISPDNTMARTRPKLLGLHTKPTTGLGRCRAVGLGRPRKNNKDTTTKTNNTLTPLLNYFSYRGRDRTDTIKS</sequence>
<gene>
    <name evidence="18" type="ORF">PACLA_8A037162</name>
</gene>
<dbReference type="FunFam" id="3.40.50.1010:FF:000002">
    <property type="entry name" value="Exonuclease 1, putative"/>
    <property type="match status" value="1"/>
</dbReference>
<feature type="compositionally biased region" description="Basic residues" evidence="17">
    <location>
        <begin position="617"/>
        <end position="632"/>
    </location>
</feature>
<dbReference type="Pfam" id="PF00867">
    <property type="entry name" value="XPG_I"/>
    <property type="match status" value="1"/>
</dbReference>
<keyword evidence="9 16" id="KW-0378">Hydrolase</keyword>
<evidence type="ECO:0000256" key="17">
    <source>
        <dbReference type="SAM" id="MobiDB-lite"/>
    </source>
</evidence>
<reference evidence="18" key="1">
    <citation type="submission" date="2020-04" db="EMBL/GenBank/DDBJ databases">
        <authorList>
            <person name="Alioto T."/>
            <person name="Alioto T."/>
            <person name="Gomez Garrido J."/>
        </authorList>
    </citation>
    <scope>NUCLEOTIDE SEQUENCE</scope>
    <source>
        <strain evidence="18">A484AB</strain>
    </source>
</reference>
<dbReference type="Pfam" id="PF00752">
    <property type="entry name" value="XPG_N"/>
    <property type="match status" value="1"/>
</dbReference>
<keyword evidence="19" id="KW-1185">Reference proteome</keyword>
<keyword evidence="5 16" id="KW-0479">Metal-binding</keyword>
<evidence type="ECO:0000256" key="16">
    <source>
        <dbReference type="RuleBase" id="RU910737"/>
    </source>
</evidence>
<dbReference type="InterPro" id="IPR019974">
    <property type="entry name" value="XPG_CS"/>
</dbReference>
<comment type="cofactor">
    <cofactor evidence="16">
        <name>Mg(2+)</name>
        <dbReference type="ChEBI" id="CHEBI:18420"/>
    </cofactor>
    <text evidence="16">Binds 2 magnesium ions per subunit. They probably participate in the reaction catalyzed by the enzyme. May bind an additional third magnesium ion after substrate binding.</text>
</comment>
<feature type="region of interest" description="Disordered" evidence="17">
    <location>
        <begin position="653"/>
        <end position="698"/>
    </location>
</feature>
<evidence type="ECO:0000256" key="15">
    <source>
        <dbReference type="ARBA" id="ARBA00023242"/>
    </source>
</evidence>
<evidence type="ECO:0000256" key="2">
    <source>
        <dbReference type="ARBA" id="ARBA00010563"/>
    </source>
</evidence>
<dbReference type="InterPro" id="IPR006085">
    <property type="entry name" value="XPG_DNA_repair_N"/>
</dbReference>
<evidence type="ECO:0000256" key="14">
    <source>
        <dbReference type="ARBA" id="ARBA00023204"/>
    </source>
</evidence>
<keyword evidence="12 16" id="KW-0267">Excision nuclease</keyword>
<dbReference type="SMART" id="SM00279">
    <property type="entry name" value="HhH2"/>
    <property type="match status" value="1"/>
</dbReference>
<protein>
    <recommendedName>
        <fullName evidence="3 16">Exonuclease 1</fullName>
        <ecNumber evidence="16">3.1.-.-</ecNumber>
    </recommendedName>
</protein>
<feature type="compositionally biased region" description="Polar residues" evidence="17">
    <location>
        <begin position="539"/>
        <end position="555"/>
    </location>
</feature>
<organism evidence="18 19">
    <name type="scientific">Paramuricea clavata</name>
    <name type="common">Red gorgonian</name>
    <name type="synonym">Violescent sea-whip</name>
    <dbReference type="NCBI Taxonomy" id="317549"/>
    <lineage>
        <taxon>Eukaryota</taxon>
        <taxon>Metazoa</taxon>
        <taxon>Cnidaria</taxon>
        <taxon>Anthozoa</taxon>
        <taxon>Octocorallia</taxon>
        <taxon>Malacalcyonacea</taxon>
        <taxon>Plexauridae</taxon>
        <taxon>Paramuricea</taxon>
    </lineage>
</organism>
<feature type="region of interest" description="Disordered" evidence="17">
    <location>
        <begin position="87"/>
        <end position="106"/>
    </location>
</feature>
<evidence type="ECO:0000256" key="1">
    <source>
        <dbReference type="ARBA" id="ARBA00004123"/>
    </source>
</evidence>
<dbReference type="GO" id="GO:0003677">
    <property type="term" value="F:DNA binding"/>
    <property type="evidence" value="ECO:0007669"/>
    <property type="project" value="UniProtKB-UniRule"/>
</dbReference>
<name>A0A6S7IXK4_PARCT</name>
<evidence type="ECO:0000256" key="3">
    <source>
        <dbReference type="ARBA" id="ARBA00020324"/>
    </source>
</evidence>
<dbReference type="GO" id="GO:0035312">
    <property type="term" value="F:5'-3' DNA exonuclease activity"/>
    <property type="evidence" value="ECO:0007669"/>
    <property type="project" value="UniProtKB-UniRule"/>
</dbReference>
<dbReference type="CDD" id="cd09908">
    <property type="entry name" value="H3TH_EXO1"/>
    <property type="match status" value="1"/>
</dbReference>
<dbReference type="Gene3D" id="3.40.50.1010">
    <property type="entry name" value="5'-nuclease"/>
    <property type="match status" value="1"/>
</dbReference>
<proteinExistence type="inferred from homology"/>
<keyword evidence="7 16" id="KW-0227">DNA damage</keyword>
<dbReference type="GO" id="GO:0005634">
    <property type="term" value="C:nucleus"/>
    <property type="evidence" value="ECO:0007669"/>
    <property type="project" value="UniProtKB-SubCell"/>
</dbReference>
<dbReference type="Gene3D" id="1.10.150.20">
    <property type="entry name" value="5' to 3' exonuclease, C-terminal subdomain"/>
    <property type="match status" value="1"/>
</dbReference>
<dbReference type="SUPFAM" id="SSF88723">
    <property type="entry name" value="PIN domain-like"/>
    <property type="match status" value="1"/>
</dbReference>
<feature type="compositionally biased region" description="Low complexity" evidence="17">
    <location>
        <begin position="598"/>
        <end position="616"/>
    </location>
</feature>
<keyword evidence="11 16" id="KW-0460">Magnesium</keyword>
<feature type="region of interest" description="Disordered" evidence="17">
    <location>
        <begin position="398"/>
        <end position="431"/>
    </location>
</feature>
<evidence type="ECO:0000256" key="11">
    <source>
        <dbReference type="ARBA" id="ARBA00022842"/>
    </source>
</evidence>
<evidence type="ECO:0000256" key="5">
    <source>
        <dbReference type="ARBA" id="ARBA00022723"/>
    </source>
</evidence>
<dbReference type="PANTHER" id="PTHR11081:SF8">
    <property type="entry name" value="EXONUCLEASE 1"/>
    <property type="match status" value="1"/>
</dbReference>
<dbReference type="OrthoDB" id="6020421at2759"/>
<accession>A0A6S7IXK4</accession>
<dbReference type="InterPro" id="IPR037315">
    <property type="entry name" value="EXO1_H3TH"/>
</dbReference>
<evidence type="ECO:0000256" key="7">
    <source>
        <dbReference type="ARBA" id="ARBA00022763"/>
    </source>
</evidence>
<keyword evidence="14 16" id="KW-0234">DNA repair</keyword>
<feature type="compositionally biased region" description="Polar residues" evidence="17">
    <location>
        <begin position="566"/>
        <end position="580"/>
    </location>
</feature>
<evidence type="ECO:0000256" key="12">
    <source>
        <dbReference type="ARBA" id="ARBA00022881"/>
    </source>
</evidence>
<dbReference type="PRINTS" id="PR00853">
    <property type="entry name" value="XPGRADSUPER"/>
</dbReference>
<dbReference type="InterPro" id="IPR044752">
    <property type="entry name" value="PIN-like_EXO1"/>
</dbReference>
<feature type="region of interest" description="Disordered" evidence="17">
    <location>
        <begin position="527"/>
        <end position="635"/>
    </location>
</feature>
<dbReference type="SUPFAM" id="SSF47807">
    <property type="entry name" value="5' to 3' exonuclease, C-terminal subdomain"/>
    <property type="match status" value="1"/>
</dbReference>
<dbReference type="Proteomes" id="UP001152795">
    <property type="component" value="Unassembled WGS sequence"/>
</dbReference>
<dbReference type="FunFam" id="1.10.150.20:FF:000011">
    <property type="entry name" value="exonuclease 1"/>
    <property type="match status" value="1"/>
</dbReference>
<dbReference type="GO" id="GO:0017108">
    <property type="term" value="F:5'-flap endonuclease activity"/>
    <property type="evidence" value="ECO:0007669"/>
    <property type="project" value="TreeGrafter"/>
</dbReference>
<keyword evidence="4 16" id="KW-0540">Nuclease</keyword>
<dbReference type="InterPro" id="IPR008918">
    <property type="entry name" value="HhH2"/>
</dbReference>
<evidence type="ECO:0000256" key="6">
    <source>
        <dbReference type="ARBA" id="ARBA00022759"/>
    </source>
</evidence>
<evidence type="ECO:0000313" key="19">
    <source>
        <dbReference type="Proteomes" id="UP001152795"/>
    </source>
</evidence>
<dbReference type="InterPro" id="IPR006086">
    <property type="entry name" value="XPG-I_dom"/>
</dbReference>
<evidence type="ECO:0000256" key="9">
    <source>
        <dbReference type="ARBA" id="ARBA00022801"/>
    </source>
</evidence>
<dbReference type="SMART" id="SM00485">
    <property type="entry name" value="XPGN"/>
    <property type="match status" value="1"/>
</dbReference>
<feature type="compositionally biased region" description="Pro residues" evidence="17">
    <location>
        <begin position="588"/>
        <end position="597"/>
    </location>
</feature>
<dbReference type="PROSITE" id="PS00842">
    <property type="entry name" value="XPG_2"/>
    <property type="match status" value="1"/>
</dbReference>
<dbReference type="EMBL" id="CACRXK020012101">
    <property type="protein sequence ID" value="CAB4022697.1"/>
    <property type="molecule type" value="Genomic_DNA"/>
</dbReference>